<accession>A0ABR0ALS2</accession>
<gene>
    <name evidence="1" type="ORF">OUZ56_015089</name>
</gene>
<sequence>MGNPQQYHQYNLFSLSIWYKVHPSPKQPELCCTALSVSDGTTPKFNFRENRSPVTLLRFYRFAEVVGDTLTSPPKSCGSRQYLEIG</sequence>
<keyword evidence="2" id="KW-1185">Reference proteome</keyword>
<reference evidence="1 2" key="1">
    <citation type="journal article" date="2023" name="Nucleic Acids Res.">
        <title>The hologenome of Daphnia magna reveals possible DNA methylation and microbiome-mediated evolution of the host genome.</title>
        <authorList>
            <person name="Chaturvedi A."/>
            <person name="Li X."/>
            <person name="Dhandapani V."/>
            <person name="Marshall H."/>
            <person name="Kissane S."/>
            <person name="Cuenca-Cambronero M."/>
            <person name="Asole G."/>
            <person name="Calvet F."/>
            <person name="Ruiz-Romero M."/>
            <person name="Marangio P."/>
            <person name="Guigo R."/>
            <person name="Rago D."/>
            <person name="Mirbahai L."/>
            <person name="Eastwood N."/>
            <person name="Colbourne J.K."/>
            <person name="Zhou J."/>
            <person name="Mallon E."/>
            <person name="Orsini L."/>
        </authorList>
    </citation>
    <scope>NUCLEOTIDE SEQUENCE [LARGE SCALE GENOMIC DNA]</scope>
    <source>
        <strain evidence="1">LRV0_1</strain>
    </source>
</reference>
<dbReference type="Proteomes" id="UP001234178">
    <property type="component" value="Unassembled WGS sequence"/>
</dbReference>
<organism evidence="1 2">
    <name type="scientific">Daphnia magna</name>
    <dbReference type="NCBI Taxonomy" id="35525"/>
    <lineage>
        <taxon>Eukaryota</taxon>
        <taxon>Metazoa</taxon>
        <taxon>Ecdysozoa</taxon>
        <taxon>Arthropoda</taxon>
        <taxon>Crustacea</taxon>
        <taxon>Branchiopoda</taxon>
        <taxon>Diplostraca</taxon>
        <taxon>Cladocera</taxon>
        <taxon>Anomopoda</taxon>
        <taxon>Daphniidae</taxon>
        <taxon>Daphnia</taxon>
    </lineage>
</organism>
<evidence type="ECO:0000313" key="1">
    <source>
        <dbReference type="EMBL" id="KAK4026063.1"/>
    </source>
</evidence>
<protein>
    <submittedName>
        <fullName evidence="1">Uncharacterized protein</fullName>
    </submittedName>
</protein>
<name>A0ABR0ALS2_9CRUS</name>
<comment type="caution">
    <text evidence="1">The sequence shown here is derived from an EMBL/GenBank/DDBJ whole genome shotgun (WGS) entry which is preliminary data.</text>
</comment>
<proteinExistence type="predicted"/>
<dbReference type="EMBL" id="JAOYFB010000038">
    <property type="protein sequence ID" value="KAK4026063.1"/>
    <property type="molecule type" value="Genomic_DNA"/>
</dbReference>
<evidence type="ECO:0000313" key="2">
    <source>
        <dbReference type="Proteomes" id="UP001234178"/>
    </source>
</evidence>